<keyword evidence="6" id="KW-1185">Reference proteome</keyword>
<proteinExistence type="predicted"/>
<keyword evidence="2" id="KW-0175">Coiled coil</keyword>
<dbReference type="InterPro" id="IPR046947">
    <property type="entry name" value="LytR-like"/>
</dbReference>
<dbReference type="Proteomes" id="UP000481621">
    <property type="component" value="Unassembled WGS sequence"/>
</dbReference>
<feature type="coiled-coil region" evidence="2">
    <location>
        <begin position="117"/>
        <end position="144"/>
    </location>
</feature>
<dbReference type="EMBL" id="JAAIUV010000020">
    <property type="protein sequence ID" value="NEX79656.1"/>
    <property type="molecule type" value="Genomic_DNA"/>
</dbReference>
<feature type="domain" description="HTH LytTR-type" evidence="4">
    <location>
        <begin position="140"/>
        <end position="243"/>
    </location>
</feature>
<evidence type="ECO:0000256" key="2">
    <source>
        <dbReference type="SAM" id="Coils"/>
    </source>
</evidence>
<evidence type="ECO:0000256" key="1">
    <source>
        <dbReference type="PROSITE-ProRule" id="PRU00169"/>
    </source>
</evidence>
<dbReference type="Gene3D" id="2.40.50.1020">
    <property type="entry name" value="LytTr DNA-binding domain"/>
    <property type="match status" value="1"/>
</dbReference>
<dbReference type="GO" id="GO:0003677">
    <property type="term" value="F:DNA binding"/>
    <property type="evidence" value="ECO:0007669"/>
    <property type="project" value="InterPro"/>
</dbReference>
<dbReference type="PANTHER" id="PTHR37299:SF1">
    <property type="entry name" value="STAGE 0 SPORULATION PROTEIN A HOMOLOG"/>
    <property type="match status" value="1"/>
</dbReference>
<feature type="modified residue" description="4-aspartylphosphate" evidence="1">
    <location>
        <position position="56"/>
    </location>
</feature>
<feature type="domain" description="Response regulatory" evidence="3">
    <location>
        <begin position="5"/>
        <end position="119"/>
    </location>
</feature>
<dbReference type="SUPFAM" id="SSF52172">
    <property type="entry name" value="CheY-like"/>
    <property type="match status" value="1"/>
</dbReference>
<dbReference type="Gene3D" id="3.40.50.2300">
    <property type="match status" value="1"/>
</dbReference>
<evidence type="ECO:0000313" key="6">
    <source>
        <dbReference type="Proteomes" id="UP000481621"/>
    </source>
</evidence>
<dbReference type="RefSeq" id="WP_163252173.1">
    <property type="nucleotide sequence ID" value="NZ_JAAIUV010000020.1"/>
</dbReference>
<evidence type="ECO:0000259" key="3">
    <source>
        <dbReference type="PROSITE" id="PS50110"/>
    </source>
</evidence>
<dbReference type="InterPro" id="IPR007492">
    <property type="entry name" value="LytTR_DNA-bd_dom"/>
</dbReference>
<gene>
    <name evidence="5" type="ORF">G4Z05_12395</name>
</gene>
<comment type="caution">
    <text evidence="5">The sequence shown here is derived from an EMBL/GenBank/DDBJ whole genome shotgun (WGS) entry which is preliminary data.</text>
</comment>
<name>A0A6B3TTL9_9BACI</name>
<dbReference type="InterPro" id="IPR011006">
    <property type="entry name" value="CheY-like_superfamily"/>
</dbReference>
<dbReference type="Pfam" id="PF00072">
    <property type="entry name" value="Response_reg"/>
    <property type="match status" value="1"/>
</dbReference>
<reference evidence="5" key="1">
    <citation type="submission" date="2020-02" db="EMBL/GenBank/DDBJ databases">
        <title>Bacillus sedimentmangrovi sp. nov., isolated from sediment of the mangrove ecosystem.</title>
        <authorList>
            <person name="Liu G."/>
        </authorList>
    </citation>
    <scope>NUCLEOTIDE SEQUENCE [LARGE SCALE GENOMIC DNA]</scope>
    <source>
        <strain evidence="5">SgZ-7</strain>
    </source>
</reference>
<evidence type="ECO:0000259" key="4">
    <source>
        <dbReference type="PROSITE" id="PS50930"/>
    </source>
</evidence>
<accession>A0A6B3TTL9</accession>
<sequence length="243" mass="27991">MNELRVIIADDDLSSRLLLVHLMKDLPELKVVGEAENGIDFFHLVIEEKPDIVLVDIHMPGLNGLEAVIACKEVLPDLQIIFITGYDEYAIEAFQISATDYIVKPVERVRLYMALERAKKQYQLKKMSQKIKNLKETNKLLIRSNRSLQYVVPMDILFIEKEGRKTVVHTANQEIETSEPIQKLGERLPSYFVKTHRSYLINLKTIEKIEPSGETYTASFFHTQKVAYISKLKINEVTRLLSS</sequence>
<dbReference type="SMART" id="SM00448">
    <property type="entry name" value="REC"/>
    <property type="match status" value="1"/>
</dbReference>
<evidence type="ECO:0000313" key="5">
    <source>
        <dbReference type="EMBL" id="NEX79656.1"/>
    </source>
</evidence>
<dbReference type="PROSITE" id="PS50110">
    <property type="entry name" value="RESPONSE_REGULATORY"/>
    <property type="match status" value="1"/>
</dbReference>
<dbReference type="PROSITE" id="PS50930">
    <property type="entry name" value="HTH_LYTTR"/>
    <property type="match status" value="1"/>
</dbReference>
<protein>
    <submittedName>
        <fullName evidence="5">Response regulator transcription factor</fullName>
    </submittedName>
</protein>
<dbReference type="PANTHER" id="PTHR37299">
    <property type="entry name" value="TRANSCRIPTIONAL REGULATOR-RELATED"/>
    <property type="match status" value="1"/>
</dbReference>
<dbReference type="SMART" id="SM00850">
    <property type="entry name" value="LytTR"/>
    <property type="match status" value="1"/>
</dbReference>
<dbReference type="Pfam" id="PF04397">
    <property type="entry name" value="LytTR"/>
    <property type="match status" value="1"/>
</dbReference>
<keyword evidence="1" id="KW-0597">Phosphoprotein</keyword>
<dbReference type="InterPro" id="IPR001789">
    <property type="entry name" value="Sig_transdc_resp-reg_receiver"/>
</dbReference>
<organism evidence="5 6">
    <name type="scientific">Neobacillus thermocopriae</name>
    <dbReference type="NCBI Taxonomy" id="1215031"/>
    <lineage>
        <taxon>Bacteria</taxon>
        <taxon>Bacillati</taxon>
        <taxon>Bacillota</taxon>
        <taxon>Bacilli</taxon>
        <taxon>Bacillales</taxon>
        <taxon>Bacillaceae</taxon>
        <taxon>Neobacillus</taxon>
    </lineage>
</organism>
<dbReference type="AlphaFoldDB" id="A0A6B3TTL9"/>
<dbReference type="GO" id="GO:0000156">
    <property type="term" value="F:phosphorelay response regulator activity"/>
    <property type="evidence" value="ECO:0007669"/>
    <property type="project" value="InterPro"/>
</dbReference>